<dbReference type="Proteomes" id="UP000054928">
    <property type="component" value="Unassembled WGS sequence"/>
</dbReference>
<name>A0A0N7L6Q2_PLAHL</name>
<dbReference type="OrthoDB" id="303614at2759"/>
<sequence>MSAVDHLEPFVASTTVVCVEKLFASTAHVTKTFMSVQQLGLLTPAPLRRSMTLEAQALWLQSRLLSPASRPSFDRDNEDLQLRLSSTKPHQHFELRDDNFKVQCEHLEMKDDHFQAECNDETYRTKNYSSEGNNNEVSSDWVHPWPRPPVSTNEEDRLRTLHALKILDFESEQPFDIICDLAKTRLCCPMAAVSFLDERCQWFKASIGLAHKMIPRKIAFCTYVVYARESVVVLDTLQDDRFKKNPLVAGAAGIRFYAAAPIIDFNSGHAVGSVFVLDTRPREACDVSILERLALAASENLSKIATSEIVKQVEIEEDNNVIDQAKEQLSCKTAEKVANMAHCAGQNEIQGFDRRKLKAPISPATSTTTSSISSFASSNQMALSPSEGNKVEHKPMNMTHFSTAATEQMEELLMRLLTQNTETQQQLATQQILLSAKLGEHTDQINKLMSDFNRIKAKVDAKVGATII</sequence>
<feature type="region of interest" description="Disordered" evidence="1">
    <location>
        <begin position="361"/>
        <end position="394"/>
    </location>
</feature>
<evidence type="ECO:0000259" key="2">
    <source>
        <dbReference type="Pfam" id="PF01590"/>
    </source>
</evidence>
<protein>
    <submittedName>
        <fullName evidence="3">GAF domain</fullName>
    </submittedName>
</protein>
<dbReference type="SUPFAM" id="SSF55781">
    <property type="entry name" value="GAF domain-like"/>
    <property type="match status" value="1"/>
</dbReference>
<dbReference type="AlphaFoldDB" id="A0A0N7L6Q2"/>
<evidence type="ECO:0000313" key="4">
    <source>
        <dbReference type="Proteomes" id="UP000054928"/>
    </source>
</evidence>
<dbReference type="RefSeq" id="XP_024581276.1">
    <property type="nucleotide sequence ID" value="XM_024731061.1"/>
</dbReference>
<organism evidence="3 4">
    <name type="scientific">Plasmopara halstedii</name>
    <name type="common">Downy mildew of sunflower</name>
    <dbReference type="NCBI Taxonomy" id="4781"/>
    <lineage>
        <taxon>Eukaryota</taxon>
        <taxon>Sar</taxon>
        <taxon>Stramenopiles</taxon>
        <taxon>Oomycota</taxon>
        <taxon>Peronosporomycetes</taxon>
        <taxon>Peronosporales</taxon>
        <taxon>Peronosporaceae</taxon>
        <taxon>Plasmopara</taxon>
    </lineage>
</organism>
<dbReference type="EMBL" id="CCYD01001336">
    <property type="protein sequence ID" value="CEG44907.1"/>
    <property type="molecule type" value="Genomic_DNA"/>
</dbReference>
<dbReference type="InterPro" id="IPR029016">
    <property type="entry name" value="GAF-like_dom_sf"/>
</dbReference>
<accession>A0A0N7L6Q2</accession>
<dbReference type="GeneID" id="36396289"/>
<proteinExistence type="predicted"/>
<dbReference type="PANTHER" id="PTHR43102:SF2">
    <property type="entry name" value="GAF DOMAIN-CONTAINING PROTEIN"/>
    <property type="match status" value="1"/>
</dbReference>
<evidence type="ECO:0000256" key="1">
    <source>
        <dbReference type="SAM" id="MobiDB-lite"/>
    </source>
</evidence>
<dbReference type="InterPro" id="IPR003018">
    <property type="entry name" value="GAF"/>
</dbReference>
<reference evidence="4" key="1">
    <citation type="submission" date="2014-09" db="EMBL/GenBank/DDBJ databases">
        <authorList>
            <person name="Sharma Rahul"/>
            <person name="Thines Marco"/>
        </authorList>
    </citation>
    <scope>NUCLEOTIDE SEQUENCE [LARGE SCALE GENOMIC DNA]</scope>
</reference>
<dbReference type="Gene3D" id="3.30.450.40">
    <property type="match status" value="1"/>
</dbReference>
<dbReference type="STRING" id="4781.A0A0N7L6Q2"/>
<feature type="domain" description="GAF" evidence="2">
    <location>
        <begin position="175"/>
        <end position="298"/>
    </location>
</feature>
<dbReference type="Pfam" id="PF01590">
    <property type="entry name" value="GAF"/>
    <property type="match status" value="1"/>
</dbReference>
<feature type="compositionally biased region" description="Low complexity" evidence="1">
    <location>
        <begin position="361"/>
        <end position="378"/>
    </location>
</feature>
<dbReference type="OMA" id="AHKMIPR"/>
<dbReference type="PANTHER" id="PTHR43102">
    <property type="entry name" value="SLR1143 PROTEIN"/>
    <property type="match status" value="1"/>
</dbReference>
<evidence type="ECO:0000313" key="3">
    <source>
        <dbReference type="EMBL" id="CEG44907.1"/>
    </source>
</evidence>
<keyword evidence="4" id="KW-1185">Reference proteome</keyword>